<sequence length="320" mass="34477">MKKERFELNKLTPVVSLIVMLLVFTVLTKGSMISPYNLSMLIDQSVVLIIACCGTIFVSAQGRVDLSVGVNCAFSAVIGDLAYRATGSSLIMVVTALLVGVGIGLVNGILISRYKVPSFMATLAILIGLRGIINYIQSIVSVNYASDAIMMLSENQIKLPLLILIVLIFWYLFEYTSLGRYCKAIGENEVVASSVGMPVARSKIAAYALSGLTAAISCIFLMARLGGTSTTMGTFFEMKVMTAIYVGGVLVRGGSTAKMYKAILGAFIVMIIENGLKIMGYASSEISEFVQGLLLMVILFLTVFFELRRQKVKKAAGQEA</sequence>
<evidence type="ECO:0000313" key="1">
    <source>
        <dbReference type="EMBL" id="QOX64173.1"/>
    </source>
</evidence>
<dbReference type="Proteomes" id="UP000594014">
    <property type="component" value="Chromosome"/>
</dbReference>
<reference evidence="1" key="1">
    <citation type="submission" date="2019-08" db="EMBL/GenBank/DDBJ databases">
        <title>Genome sequence of Clostridiales bacterium MT110.</title>
        <authorList>
            <person name="Cao J."/>
        </authorList>
    </citation>
    <scope>NUCLEOTIDE SEQUENCE</scope>
    <source>
        <strain evidence="1">MT110</strain>
    </source>
</reference>
<proteinExistence type="predicted"/>
<protein>
    <submittedName>
        <fullName evidence="1">ABC transporter permease</fullName>
    </submittedName>
</protein>
<organism evidence="1 2">
    <name type="scientific">Anoxybacterium hadale</name>
    <dbReference type="NCBI Taxonomy" id="3408580"/>
    <lineage>
        <taxon>Bacteria</taxon>
        <taxon>Bacillati</taxon>
        <taxon>Bacillota</taxon>
        <taxon>Clostridia</taxon>
        <taxon>Peptostreptococcales</taxon>
        <taxon>Anaerovoracaceae</taxon>
        <taxon>Anoxybacterium</taxon>
    </lineage>
</organism>
<dbReference type="EMBL" id="CP042469">
    <property type="protein sequence ID" value="QOX64173.1"/>
    <property type="molecule type" value="Genomic_DNA"/>
</dbReference>
<evidence type="ECO:0000313" key="2">
    <source>
        <dbReference type="Proteomes" id="UP000594014"/>
    </source>
</evidence>
<name>A0ACD1AD12_9FIRM</name>
<accession>A0ACD1AD12</accession>
<gene>
    <name evidence="1" type="ORF">FRZ06_12905</name>
</gene>
<keyword evidence="2" id="KW-1185">Reference proteome</keyword>